<comment type="caution">
    <text evidence="3">The sequence shown here is derived from an EMBL/GenBank/DDBJ whole genome shotgun (WGS) entry which is preliminary data.</text>
</comment>
<sequence>MDKQQQQQQPQTITNENEQSMNRPPSPLSFWDGTIHKRRMIIIFKKNRTMKNFHLRFNAEFFLNLHFRIMIMMVNGPSYLHNFH</sequence>
<feature type="region of interest" description="Disordered" evidence="1">
    <location>
        <begin position="1"/>
        <end position="29"/>
    </location>
</feature>
<dbReference type="Proteomes" id="UP000887458">
    <property type="component" value="Unassembled WGS sequence"/>
</dbReference>
<keyword evidence="4" id="KW-1185">Reference proteome</keyword>
<evidence type="ECO:0000313" key="3">
    <source>
        <dbReference type="EMBL" id="KAH9412796.1"/>
    </source>
</evidence>
<protein>
    <submittedName>
        <fullName evidence="3">Uncharacterized protein</fullName>
    </submittedName>
</protein>
<dbReference type="EMBL" id="NJHN03000128">
    <property type="protein sequence ID" value="KAH9412796.1"/>
    <property type="molecule type" value="Genomic_DNA"/>
</dbReference>
<reference evidence="3 4" key="2">
    <citation type="journal article" date="2022" name="Mol. Biol. Evol.">
        <title>Comparative Genomics Reveals Insights into the Divergent Evolution of Astigmatic Mites and Household Pest Adaptations.</title>
        <authorList>
            <person name="Xiong Q."/>
            <person name="Wan A.T."/>
            <person name="Liu X."/>
            <person name="Fung C.S."/>
            <person name="Xiao X."/>
            <person name="Malainual N."/>
            <person name="Hou J."/>
            <person name="Wang L."/>
            <person name="Wang M."/>
            <person name="Yang K.Y."/>
            <person name="Cui Y."/>
            <person name="Leung E.L."/>
            <person name="Nong W."/>
            <person name="Shin S.K."/>
            <person name="Au S.W."/>
            <person name="Jeong K.Y."/>
            <person name="Chew F.T."/>
            <person name="Hui J.H."/>
            <person name="Leung T.F."/>
            <person name="Tungtrongchitr A."/>
            <person name="Zhong N."/>
            <person name="Liu Z."/>
            <person name="Tsui S.K."/>
        </authorList>
    </citation>
    <scope>NUCLEOTIDE SEQUENCE [LARGE SCALE GENOMIC DNA]</scope>
    <source>
        <strain evidence="3">Derp</strain>
    </source>
</reference>
<evidence type="ECO:0000256" key="2">
    <source>
        <dbReference type="SAM" id="Phobius"/>
    </source>
</evidence>
<keyword evidence="2" id="KW-0472">Membrane</keyword>
<accession>A0ABQ8IRH8</accession>
<evidence type="ECO:0000313" key="4">
    <source>
        <dbReference type="Proteomes" id="UP000887458"/>
    </source>
</evidence>
<proteinExistence type="predicted"/>
<organism evidence="3 4">
    <name type="scientific">Dermatophagoides pteronyssinus</name>
    <name type="common">European house dust mite</name>
    <dbReference type="NCBI Taxonomy" id="6956"/>
    <lineage>
        <taxon>Eukaryota</taxon>
        <taxon>Metazoa</taxon>
        <taxon>Ecdysozoa</taxon>
        <taxon>Arthropoda</taxon>
        <taxon>Chelicerata</taxon>
        <taxon>Arachnida</taxon>
        <taxon>Acari</taxon>
        <taxon>Acariformes</taxon>
        <taxon>Sarcoptiformes</taxon>
        <taxon>Astigmata</taxon>
        <taxon>Psoroptidia</taxon>
        <taxon>Analgoidea</taxon>
        <taxon>Pyroglyphidae</taxon>
        <taxon>Dermatophagoidinae</taxon>
        <taxon>Dermatophagoides</taxon>
    </lineage>
</organism>
<name>A0ABQ8IRH8_DERPT</name>
<keyword evidence="2" id="KW-1133">Transmembrane helix</keyword>
<keyword evidence="2" id="KW-0812">Transmembrane</keyword>
<feature type="compositionally biased region" description="Polar residues" evidence="1">
    <location>
        <begin position="12"/>
        <end position="23"/>
    </location>
</feature>
<feature type="transmembrane region" description="Helical" evidence="2">
    <location>
        <begin position="55"/>
        <end position="74"/>
    </location>
</feature>
<evidence type="ECO:0000256" key="1">
    <source>
        <dbReference type="SAM" id="MobiDB-lite"/>
    </source>
</evidence>
<gene>
    <name evidence="3" type="ORF">DERP_009778</name>
</gene>
<feature type="compositionally biased region" description="Low complexity" evidence="1">
    <location>
        <begin position="1"/>
        <end position="11"/>
    </location>
</feature>
<reference evidence="3 4" key="1">
    <citation type="journal article" date="2018" name="J. Allergy Clin. Immunol.">
        <title>High-quality assembly of Dermatophagoides pteronyssinus genome and transcriptome reveals a wide range of novel allergens.</title>
        <authorList>
            <person name="Liu X.Y."/>
            <person name="Yang K.Y."/>
            <person name="Wang M.Q."/>
            <person name="Kwok J.S."/>
            <person name="Zeng X."/>
            <person name="Yang Z."/>
            <person name="Xiao X.J."/>
            <person name="Lau C.P."/>
            <person name="Li Y."/>
            <person name="Huang Z.M."/>
            <person name="Ba J.G."/>
            <person name="Yim A.K."/>
            <person name="Ouyang C.Y."/>
            <person name="Ngai S.M."/>
            <person name="Chan T.F."/>
            <person name="Leung E.L."/>
            <person name="Liu L."/>
            <person name="Liu Z.G."/>
            <person name="Tsui S.K."/>
        </authorList>
    </citation>
    <scope>NUCLEOTIDE SEQUENCE [LARGE SCALE GENOMIC DNA]</scope>
    <source>
        <strain evidence="3">Derp</strain>
    </source>
</reference>